<dbReference type="OrthoDB" id="2685617at2759"/>
<organism evidence="3 4">
    <name type="scientific">Gymnopilus junonius</name>
    <name type="common">Spectacular rustgill mushroom</name>
    <name type="synonym">Gymnopilus spectabilis subsp. junonius</name>
    <dbReference type="NCBI Taxonomy" id="109634"/>
    <lineage>
        <taxon>Eukaryota</taxon>
        <taxon>Fungi</taxon>
        <taxon>Dikarya</taxon>
        <taxon>Basidiomycota</taxon>
        <taxon>Agaricomycotina</taxon>
        <taxon>Agaricomycetes</taxon>
        <taxon>Agaricomycetidae</taxon>
        <taxon>Agaricales</taxon>
        <taxon>Agaricineae</taxon>
        <taxon>Hymenogastraceae</taxon>
        <taxon>Gymnopilus</taxon>
    </lineage>
</organism>
<keyword evidence="4" id="KW-1185">Reference proteome</keyword>
<evidence type="ECO:0000256" key="1">
    <source>
        <dbReference type="SAM" id="MobiDB-lite"/>
    </source>
</evidence>
<proteinExistence type="predicted"/>
<feature type="compositionally biased region" description="Polar residues" evidence="1">
    <location>
        <begin position="103"/>
        <end position="137"/>
    </location>
</feature>
<gene>
    <name evidence="3" type="ORF">CPB84DRAFT_1757999</name>
</gene>
<sequence length="178" mass="19436">MDPATSKFEQALPLVLLPISAPLAALHSARASHPYLPYVCSRCGSELTSRTRVKRSKSNTHAVQTVCDVCGGTTSIIIDPLAAKEFPSWRKLRSQALRPRPRTQPQVIGTDSNVEGPSTPSLVSKVSKTPATLQHLNTKSKKKAGLQELLQRNRDKEKKRTRTEEAKPAGLSAFLSTL</sequence>
<feature type="compositionally biased region" description="Basic and acidic residues" evidence="1">
    <location>
        <begin position="151"/>
        <end position="167"/>
    </location>
</feature>
<accession>A0A9P5TVR9</accession>
<name>A0A9P5TVR9_GYMJU</name>
<dbReference type="EMBL" id="JADNYJ010000001">
    <property type="protein sequence ID" value="KAF8913952.1"/>
    <property type="molecule type" value="Genomic_DNA"/>
</dbReference>
<feature type="signal peptide" evidence="2">
    <location>
        <begin position="1"/>
        <end position="31"/>
    </location>
</feature>
<feature type="region of interest" description="Disordered" evidence="1">
    <location>
        <begin position="97"/>
        <end position="178"/>
    </location>
</feature>
<dbReference type="Proteomes" id="UP000724874">
    <property type="component" value="Unassembled WGS sequence"/>
</dbReference>
<reference evidence="3" key="1">
    <citation type="submission" date="2020-11" db="EMBL/GenBank/DDBJ databases">
        <authorList>
            <consortium name="DOE Joint Genome Institute"/>
            <person name="Ahrendt S."/>
            <person name="Riley R."/>
            <person name="Andreopoulos W."/>
            <person name="LaButti K."/>
            <person name="Pangilinan J."/>
            <person name="Ruiz-duenas F.J."/>
            <person name="Barrasa J.M."/>
            <person name="Sanchez-Garcia M."/>
            <person name="Camarero S."/>
            <person name="Miyauchi S."/>
            <person name="Serrano A."/>
            <person name="Linde D."/>
            <person name="Babiker R."/>
            <person name="Drula E."/>
            <person name="Ayuso-Fernandez I."/>
            <person name="Pacheco R."/>
            <person name="Padilla G."/>
            <person name="Ferreira P."/>
            <person name="Barriuso J."/>
            <person name="Kellner H."/>
            <person name="Castanera R."/>
            <person name="Alfaro M."/>
            <person name="Ramirez L."/>
            <person name="Pisabarro A.G."/>
            <person name="Kuo A."/>
            <person name="Tritt A."/>
            <person name="Lipzen A."/>
            <person name="He G."/>
            <person name="Yan M."/>
            <person name="Ng V."/>
            <person name="Cullen D."/>
            <person name="Martin F."/>
            <person name="Rosso M.-N."/>
            <person name="Henrissat B."/>
            <person name="Hibbett D."/>
            <person name="Martinez A.T."/>
            <person name="Grigoriev I.V."/>
        </authorList>
    </citation>
    <scope>NUCLEOTIDE SEQUENCE</scope>
    <source>
        <strain evidence="3">AH 44721</strain>
    </source>
</reference>
<feature type="chain" id="PRO_5040432351" evidence="2">
    <location>
        <begin position="32"/>
        <end position="178"/>
    </location>
</feature>
<keyword evidence="2" id="KW-0732">Signal</keyword>
<evidence type="ECO:0000313" key="4">
    <source>
        <dbReference type="Proteomes" id="UP000724874"/>
    </source>
</evidence>
<evidence type="ECO:0000256" key="2">
    <source>
        <dbReference type="SAM" id="SignalP"/>
    </source>
</evidence>
<protein>
    <submittedName>
        <fullName evidence="3">Uncharacterized protein</fullName>
    </submittedName>
</protein>
<evidence type="ECO:0000313" key="3">
    <source>
        <dbReference type="EMBL" id="KAF8913952.1"/>
    </source>
</evidence>
<comment type="caution">
    <text evidence="3">The sequence shown here is derived from an EMBL/GenBank/DDBJ whole genome shotgun (WGS) entry which is preliminary data.</text>
</comment>
<dbReference type="AlphaFoldDB" id="A0A9P5TVR9"/>